<evidence type="ECO:0000259" key="6">
    <source>
        <dbReference type="Pfam" id="PF04389"/>
    </source>
</evidence>
<feature type="region of interest" description="Disordered" evidence="2">
    <location>
        <begin position="313"/>
        <end position="332"/>
    </location>
</feature>
<comment type="similarity">
    <text evidence="1">Belongs to the peptidase M28 family. M28B subfamily.</text>
</comment>
<dbReference type="FunFam" id="3.50.30.30:FF:000008">
    <property type="entry name" value="Glutamate carboxypeptidase 2"/>
    <property type="match status" value="1"/>
</dbReference>
<evidence type="ECO:0000313" key="7">
    <source>
        <dbReference type="EMBL" id="EPE02785.1"/>
    </source>
</evidence>
<organism evidence="7 8">
    <name type="scientific">Ophiostoma piceae (strain UAMH 11346)</name>
    <name type="common">Sap stain fungus</name>
    <dbReference type="NCBI Taxonomy" id="1262450"/>
    <lineage>
        <taxon>Eukaryota</taxon>
        <taxon>Fungi</taxon>
        <taxon>Dikarya</taxon>
        <taxon>Ascomycota</taxon>
        <taxon>Pezizomycotina</taxon>
        <taxon>Sordariomycetes</taxon>
        <taxon>Sordariomycetidae</taxon>
        <taxon>Ophiostomatales</taxon>
        <taxon>Ophiostomataceae</taxon>
        <taxon>Ophiostoma</taxon>
    </lineage>
</organism>
<dbReference type="SUPFAM" id="SSF47672">
    <property type="entry name" value="Transferrin receptor-like dimerisation domain"/>
    <property type="match status" value="1"/>
</dbReference>
<dbReference type="InterPro" id="IPR039373">
    <property type="entry name" value="Peptidase_M28B"/>
</dbReference>
<keyword evidence="3" id="KW-1133">Transmembrane helix</keyword>
<keyword evidence="3" id="KW-0472">Membrane</keyword>
<dbReference type="InterPro" id="IPR003137">
    <property type="entry name" value="PA_domain"/>
</dbReference>
<dbReference type="eggNOG" id="KOG2195">
    <property type="taxonomic scope" value="Eukaryota"/>
</dbReference>
<name>S3CQ91_OPHP1</name>
<dbReference type="InterPro" id="IPR036757">
    <property type="entry name" value="TFR-like_dimer_dom_sf"/>
</dbReference>
<dbReference type="PANTHER" id="PTHR10404:SF46">
    <property type="entry name" value="VACUOLAR PROTEIN SORTING-ASSOCIATED PROTEIN 70"/>
    <property type="match status" value="1"/>
</dbReference>
<dbReference type="Pfam" id="PF02225">
    <property type="entry name" value="PA"/>
    <property type="match status" value="1"/>
</dbReference>
<evidence type="ECO:0000259" key="4">
    <source>
        <dbReference type="Pfam" id="PF02225"/>
    </source>
</evidence>
<dbReference type="Pfam" id="PF04253">
    <property type="entry name" value="TFR_dimer"/>
    <property type="match status" value="1"/>
</dbReference>
<accession>S3CQ91</accession>
<dbReference type="GO" id="GO:0004180">
    <property type="term" value="F:carboxypeptidase activity"/>
    <property type="evidence" value="ECO:0007669"/>
    <property type="project" value="TreeGrafter"/>
</dbReference>
<dbReference type="InterPro" id="IPR046450">
    <property type="entry name" value="PA_dom_sf"/>
</dbReference>
<feature type="region of interest" description="Disordered" evidence="2">
    <location>
        <begin position="284"/>
        <end position="305"/>
    </location>
</feature>
<feature type="domain" description="PA" evidence="4">
    <location>
        <begin position="217"/>
        <end position="296"/>
    </location>
</feature>
<feature type="domain" description="Peptidase M28" evidence="6">
    <location>
        <begin position="412"/>
        <end position="600"/>
    </location>
</feature>
<dbReference type="OrthoDB" id="5841748at2759"/>
<protein>
    <submittedName>
        <fullName evidence="7">Pa domain-containing protein</fullName>
    </submittedName>
</protein>
<dbReference type="FunFam" id="3.40.630.10:FF:000101">
    <property type="entry name" value="N-acetylated alpha-linked acidic dipeptidase like 1"/>
    <property type="match status" value="1"/>
</dbReference>
<dbReference type="InterPro" id="IPR007365">
    <property type="entry name" value="TFR-like_dimer_dom"/>
</dbReference>
<evidence type="ECO:0000256" key="3">
    <source>
        <dbReference type="SAM" id="Phobius"/>
    </source>
</evidence>
<dbReference type="Gene3D" id="1.20.930.40">
    <property type="entry name" value="Transferrin receptor-like, dimerisation domain"/>
    <property type="match status" value="1"/>
</dbReference>
<dbReference type="VEuPathDB" id="FungiDB:F503_08548"/>
<dbReference type="Proteomes" id="UP000016923">
    <property type="component" value="Unassembled WGS sequence"/>
</dbReference>
<evidence type="ECO:0000256" key="1">
    <source>
        <dbReference type="ARBA" id="ARBA00005634"/>
    </source>
</evidence>
<evidence type="ECO:0000256" key="2">
    <source>
        <dbReference type="SAM" id="MobiDB-lite"/>
    </source>
</evidence>
<evidence type="ECO:0000313" key="8">
    <source>
        <dbReference type="Proteomes" id="UP000016923"/>
    </source>
</evidence>
<dbReference type="OMA" id="LWNVIGT"/>
<dbReference type="PANTHER" id="PTHR10404">
    <property type="entry name" value="N-ACETYLATED-ALPHA-LINKED ACIDIC DIPEPTIDASE"/>
    <property type="match status" value="1"/>
</dbReference>
<dbReference type="STRING" id="1262450.S3CQ91"/>
<dbReference type="Gene3D" id="3.40.630.10">
    <property type="entry name" value="Zn peptidases"/>
    <property type="match status" value="1"/>
</dbReference>
<sequence>MAEKAPMLPTTADWGKLAAEDSRNASAAAASRRRTIVANKRAAFRTIAATAAGSLALLSGICYLTSLLHIGDALAVSSTLSLYSQRYAPEFSNDELKRILLTTPSNDSAAEWLRYYTAGPHLAGQNLSQAEWTRDRWAEWGAVSHIAAYDLFINYPEDHSVALLKPAEDSATEAVSEIKWEIAFQASLTEDVIDEDPTTSLKESVATFHGYSASGNVTGPVVYVNYGTFQDYADLEKANISLKGAVVLARYGGIFRGLKVKRAQELGAVGVLLYSDPGDDNGITEANGYKTYPDGPARQPSSVQRGSVQFLSIAPGDPTTPGYPSKPGVPRGSTERYIPQIPSIPISYVDALPILQSLNGHGPSSKDFGHWWTRNEGLGDKGVDYNVGPTPADEVQVNLYNEQNYTTTPIWNVIGVFNGSVLPNEIIVVGNHRDAWIAGGAVDPNSGSAIVNEVVRSFGVAAAAGWKPLRTVVFASWDGEEYGLLGSTEWVEEYLPWLKHATVAYVNIDTGVGGTHFGSAAVPLVHDLVYKVASEVQSPNQTVPGQTVRDTWDGKISPLGSGSDYTAFLDHAGISSLDVHFGGGDGDPVYHYHSNYDSFHWMEKYGDPGFVYHQTMAQILGLLVAHLATDIVIPFKAADYADALQTYVDKIRSQFEAHEAGAGADATATEEVKYLSDEQMAEARGRKGASADRAAGCAHHADSPVKLKQLFRQALDRLDSAVVELSTHAVSIDLEAEDLRAKLGSGEESRSKAEAAHESDAWTLAPEWWRRLLHRVHRFWLAIKVASVNHRYQYLERKFLYEGGLDEREWFKHVIFAPGVWTGYAGAVFPGLVESIDAGNWTNALRWADIVESRIAAASKALH</sequence>
<reference evidence="7 8" key="1">
    <citation type="journal article" date="2013" name="BMC Genomics">
        <title>The genome and transcriptome of the pine saprophyte Ophiostoma piceae, and a comparison with the bark beetle-associated pine pathogen Grosmannia clavigera.</title>
        <authorList>
            <person name="Haridas S."/>
            <person name="Wang Y."/>
            <person name="Lim L."/>
            <person name="Massoumi Alamouti S."/>
            <person name="Jackman S."/>
            <person name="Docking R."/>
            <person name="Robertson G."/>
            <person name="Birol I."/>
            <person name="Bohlmann J."/>
            <person name="Breuil C."/>
        </authorList>
    </citation>
    <scope>NUCLEOTIDE SEQUENCE [LARGE SCALE GENOMIC DNA]</scope>
    <source>
        <strain evidence="7 8">UAMH 11346</strain>
    </source>
</reference>
<keyword evidence="8" id="KW-1185">Reference proteome</keyword>
<dbReference type="AlphaFoldDB" id="S3CQ91"/>
<dbReference type="Gene3D" id="3.50.30.30">
    <property type="match status" value="1"/>
</dbReference>
<dbReference type="HOGENOM" id="CLU_005688_2_0_1"/>
<dbReference type="SUPFAM" id="SSF52025">
    <property type="entry name" value="PA domain"/>
    <property type="match status" value="1"/>
</dbReference>
<dbReference type="InterPro" id="IPR007484">
    <property type="entry name" value="Peptidase_M28"/>
</dbReference>
<keyword evidence="3" id="KW-0812">Transmembrane</keyword>
<dbReference type="SUPFAM" id="SSF53187">
    <property type="entry name" value="Zn-dependent exopeptidases"/>
    <property type="match status" value="1"/>
</dbReference>
<gene>
    <name evidence="7" type="ORF">F503_08548</name>
</gene>
<feature type="domain" description="Transferrin receptor-like dimerisation" evidence="5">
    <location>
        <begin position="754"/>
        <end position="862"/>
    </location>
</feature>
<evidence type="ECO:0000259" key="5">
    <source>
        <dbReference type="Pfam" id="PF04253"/>
    </source>
</evidence>
<proteinExistence type="inferred from homology"/>
<dbReference type="CDD" id="cd02121">
    <property type="entry name" value="PA_GCPII_like"/>
    <property type="match status" value="1"/>
</dbReference>
<feature type="transmembrane region" description="Helical" evidence="3">
    <location>
        <begin position="42"/>
        <end position="68"/>
    </location>
</feature>
<dbReference type="Pfam" id="PF04389">
    <property type="entry name" value="Peptidase_M28"/>
    <property type="match status" value="1"/>
</dbReference>
<dbReference type="EMBL" id="KE148174">
    <property type="protein sequence ID" value="EPE02785.1"/>
    <property type="molecule type" value="Genomic_DNA"/>
</dbReference>
<dbReference type="CDD" id="cd08022">
    <property type="entry name" value="M28_PSMA_like"/>
    <property type="match status" value="1"/>
</dbReference>